<accession>A0ABD4T8L7</accession>
<dbReference type="CDD" id="cd07397">
    <property type="entry name" value="MPP_NostocDevT-like"/>
    <property type="match status" value="1"/>
</dbReference>
<proteinExistence type="predicted"/>
<dbReference type="PANTHER" id="PTHR35769:SF2">
    <property type="entry name" value="CALCINEURIN-LIKE METALLO-PHOSPHOESTERASE SUPERFAMILY PROTEIN"/>
    <property type="match status" value="1"/>
</dbReference>
<dbReference type="PANTHER" id="PTHR35769">
    <property type="entry name" value="CALCINEURIN-LIKE METALLO-PHOSPHOESTERASE SUPERFAMILY PROTEIN"/>
    <property type="match status" value="1"/>
</dbReference>
<dbReference type="InterPro" id="IPR029052">
    <property type="entry name" value="Metallo-depent_PP-like"/>
</dbReference>
<sequence>MTVPPATYTLAIVGDIHDQWSAEDAQALLAIGVDLVLFVGDFGNESLATVRQVAQLPLPKAIAFGNHDAWYTATPWGRRRCPYRRPQEDWFKEQWEILSPYHLCYRSLNFETLGLSVVGGRPFSWGGPNWNLQAFYQEWFGVASAAESRDRILASLQAATHNPVIIVSHNGPYGLGDQPEDPCGKDWNPIGGDYGDQDLAEAIAAGRDLGKQVSLVAFGHMHHRLRHTQARIRRRLHQDDHGTLYLNAACVPRRITHSGKNYHQFSTVTLCGSEIRAIDALWVSATGEIHSQEPLFRASKPLRVPARGPQ</sequence>
<dbReference type="InterPro" id="IPR004843">
    <property type="entry name" value="Calcineurin-like_PHP"/>
</dbReference>
<dbReference type="SUPFAM" id="SSF56300">
    <property type="entry name" value="Metallo-dependent phosphatases"/>
    <property type="match status" value="1"/>
</dbReference>
<evidence type="ECO:0000313" key="3">
    <source>
        <dbReference type="Proteomes" id="UP000031561"/>
    </source>
</evidence>
<reference evidence="2 3" key="1">
    <citation type="journal article" date="2015" name="Genome Announc.">
        <title>Draft Genome Sequence of Filamentous Marine Cyanobacterium Lyngbya confervoides Strain BDU141951.</title>
        <authorList>
            <person name="Chandrababunaidu M.M."/>
            <person name="Sen D."/>
            <person name="Tripathy S."/>
        </authorList>
    </citation>
    <scope>NUCLEOTIDE SEQUENCE [LARGE SCALE GENOMIC DNA]</scope>
    <source>
        <strain evidence="2 3">BDU141951</strain>
    </source>
</reference>
<evidence type="ECO:0000313" key="2">
    <source>
        <dbReference type="EMBL" id="MCM1984961.1"/>
    </source>
</evidence>
<dbReference type="RefSeq" id="WP_166283380.1">
    <property type="nucleotide sequence ID" value="NZ_JTHE03000107.1"/>
</dbReference>
<organism evidence="2 3">
    <name type="scientific">Lyngbya confervoides BDU141951</name>
    <dbReference type="NCBI Taxonomy" id="1574623"/>
    <lineage>
        <taxon>Bacteria</taxon>
        <taxon>Bacillati</taxon>
        <taxon>Cyanobacteriota</taxon>
        <taxon>Cyanophyceae</taxon>
        <taxon>Oscillatoriophycideae</taxon>
        <taxon>Oscillatoriales</taxon>
        <taxon>Microcoleaceae</taxon>
        <taxon>Lyngbya</taxon>
    </lineage>
</organism>
<dbReference type="EMBL" id="JTHE03000107">
    <property type="protein sequence ID" value="MCM1984961.1"/>
    <property type="molecule type" value="Genomic_DNA"/>
</dbReference>
<feature type="domain" description="Calcineurin-like phosphoesterase" evidence="1">
    <location>
        <begin position="9"/>
        <end position="223"/>
    </location>
</feature>
<dbReference type="Gene3D" id="3.60.21.10">
    <property type="match status" value="1"/>
</dbReference>
<comment type="caution">
    <text evidence="2">The sequence shown here is derived from an EMBL/GenBank/DDBJ whole genome shotgun (WGS) entry which is preliminary data.</text>
</comment>
<dbReference type="Proteomes" id="UP000031561">
    <property type="component" value="Unassembled WGS sequence"/>
</dbReference>
<evidence type="ECO:0000259" key="1">
    <source>
        <dbReference type="Pfam" id="PF00149"/>
    </source>
</evidence>
<name>A0ABD4T8L7_9CYAN</name>
<dbReference type="Pfam" id="PF00149">
    <property type="entry name" value="Metallophos"/>
    <property type="match status" value="1"/>
</dbReference>
<protein>
    <submittedName>
        <fullName evidence="2">TIGR04168 family protein</fullName>
    </submittedName>
</protein>
<dbReference type="InterPro" id="IPR027629">
    <property type="entry name" value="DevT-like"/>
</dbReference>
<gene>
    <name evidence="2" type="ORF">QQ91_0019245</name>
</gene>
<dbReference type="GO" id="GO:0016787">
    <property type="term" value="F:hydrolase activity"/>
    <property type="evidence" value="ECO:0007669"/>
    <property type="project" value="UniProtKB-ARBA"/>
</dbReference>
<dbReference type="NCBIfam" id="TIGR04168">
    <property type="entry name" value="TIGR04168 family protein"/>
    <property type="match status" value="1"/>
</dbReference>
<keyword evidence="3" id="KW-1185">Reference proteome</keyword>
<dbReference type="AlphaFoldDB" id="A0ABD4T8L7"/>